<dbReference type="EMBL" id="JANVFU010000043">
    <property type="protein sequence ID" value="KAJ3738362.1"/>
    <property type="molecule type" value="Genomic_DNA"/>
</dbReference>
<accession>A0A9W8NPL9</accession>
<feature type="region of interest" description="Disordered" evidence="1">
    <location>
        <begin position="151"/>
        <end position="232"/>
    </location>
</feature>
<dbReference type="AlphaFoldDB" id="A0A9W8NPL9"/>
<gene>
    <name evidence="2" type="ORF">DFH05DRAFT_1531470</name>
</gene>
<evidence type="ECO:0000256" key="1">
    <source>
        <dbReference type="SAM" id="MobiDB-lite"/>
    </source>
</evidence>
<comment type="caution">
    <text evidence="2">The sequence shown here is derived from an EMBL/GenBank/DDBJ whole genome shotgun (WGS) entry which is preliminary data.</text>
</comment>
<feature type="compositionally biased region" description="Low complexity" evidence="1">
    <location>
        <begin position="22"/>
        <end position="39"/>
    </location>
</feature>
<feature type="compositionally biased region" description="Low complexity" evidence="1">
    <location>
        <begin position="190"/>
        <end position="203"/>
    </location>
</feature>
<protein>
    <submittedName>
        <fullName evidence="2">Uncharacterized protein</fullName>
    </submittedName>
</protein>
<reference evidence="2 3" key="1">
    <citation type="journal article" date="2023" name="Proc. Natl. Acad. Sci. U.S.A.">
        <title>A global phylogenomic analysis of the shiitake genus Lentinula.</title>
        <authorList>
            <person name="Sierra-Patev S."/>
            <person name="Min B."/>
            <person name="Naranjo-Ortiz M."/>
            <person name="Looney B."/>
            <person name="Konkel Z."/>
            <person name="Slot J.C."/>
            <person name="Sakamoto Y."/>
            <person name="Steenwyk J.L."/>
            <person name="Rokas A."/>
            <person name="Carro J."/>
            <person name="Camarero S."/>
            <person name="Ferreira P."/>
            <person name="Molpeceres G."/>
            <person name="Ruiz-Duenas F.J."/>
            <person name="Serrano A."/>
            <person name="Henrissat B."/>
            <person name="Drula E."/>
            <person name="Hughes K.W."/>
            <person name="Mata J.L."/>
            <person name="Ishikawa N.K."/>
            <person name="Vargas-Isla R."/>
            <person name="Ushijima S."/>
            <person name="Smith C.A."/>
            <person name="Donoghue J."/>
            <person name="Ahrendt S."/>
            <person name="Andreopoulos W."/>
            <person name="He G."/>
            <person name="LaButti K."/>
            <person name="Lipzen A."/>
            <person name="Ng V."/>
            <person name="Riley R."/>
            <person name="Sandor L."/>
            <person name="Barry K."/>
            <person name="Martinez A.T."/>
            <person name="Xiao Y."/>
            <person name="Gibbons J.G."/>
            <person name="Terashima K."/>
            <person name="Grigoriev I.V."/>
            <person name="Hibbett D."/>
        </authorList>
    </citation>
    <scope>NUCLEOTIDE SEQUENCE [LARGE SCALE GENOMIC DNA]</scope>
    <source>
        <strain evidence="2 3">TFB7810</strain>
    </source>
</reference>
<dbReference type="Proteomes" id="UP001142393">
    <property type="component" value="Unassembled WGS sequence"/>
</dbReference>
<feature type="region of interest" description="Disordered" evidence="1">
    <location>
        <begin position="1"/>
        <end position="53"/>
    </location>
</feature>
<sequence>MNIVQKFESNILAKARRKRSATSKPKSSSSSSTRRQAPAVLLSRKERTSSAPVFPSFRGVPRVDIRDFPTSPTRRPLHSREPNFRITFGSLFPLSKALESIPDEASADQNATNEPARDVPIVTLSEIPATPTQRIKLAEADANTEDRFAASGWGQSNEVSQNNGQRQTIGQSSAIGPGVSAKHSRSRLPRSTNATASSSRTKSYVTQQVVAPVKAASTEPGVPPNKKRMRLI</sequence>
<keyword evidence="3" id="KW-1185">Reference proteome</keyword>
<proteinExistence type="predicted"/>
<feature type="compositionally biased region" description="Polar residues" evidence="1">
    <location>
        <begin position="153"/>
        <end position="174"/>
    </location>
</feature>
<evidence type="ECO:0000313" key="3">
    <source>
        <dbReference type="Proteomes" id="UP001142393"/>
    </source>
</evidence>
<organism evidence="2 3">
    <name type="scientific">Lentinula detonsa</name>
    <dbReference type="NCBI Taxonomy" id="2804962"/>
    <lineage>
        <taxon>Eukaryota</taxon>
        <taxon>Fungi</taxon>
        <taxon>Dikarya</taxon>
        <taxon>Basidiomycota</taxon>
        <taxon>Agaricomycotina</taxon>
        <taxon>Agaricomycetes</taxon>
        <taxon>Agaricomycetidae</taxon>
        <taxon>Agaricales</taxon>
        <taxon>Marasmiineae</taxon>
        <taxon>Omphalotaceae</taxon>
        <taxon>Lentinula</taxon>
    </lineage>
</organism>
<name>A0A9W8NPL9_9AGAR</name>
<evidence type="ECO:0000313" key="2">
    <source>
        <dbReference type="EMBL" id="KAJ3738362.1"/>
    </source>
</evidence>